<dbReference type="EMBL" id="JAHQIW010003692">
    <property type="protein sequence ID" value="KAJ1359748.1"/>
    <property type="molecule type" value="Genomic_DNA"/>
</dbReference>
<dbReference type="Proteomes" id="UP001196413">
    <property type="component" value="Unassembled WGS sequence"/>
</dbReference>
<evidence type="ECO:0000313" key="2">
    <source>
        <dbReference type="Proteomes" id="UP001196413"/>
    </source>
</evidence>
<dbReference type="AlphaFoldDB" id="A0AAD5MQ01"/>
<name>A0AAD5MQ01_PARTN</name>
<keyword evidence="2" id="KW-1185">Reference proteome</keyword>
<proteinExistence type="predicted"/>
<protein>
    <submittedName>
        <fullName evidence="1">Uncharacterized protein</fullName>
    </submittedName>
</protein>
<comment type="caution">
    <text evidence="1">The sequence shown here is derived from an EMBL/GenBank/DDBJ whole genome shotgun (WGS) entry which is preliminary data.</text>
</comment>
<sequence length="74" mass="8312">MVIVNVINEKEELLHRNNGEPRQSTRISATILCTENSNAALCLQQNPKRRLPTELCESLDFLMDAVTCKSGYCS</sequence>
<accession>A0AAD5MQ01</accession>
<gene>
    <name evidence="1" type="ORF">KIN20_018542</name>
</gene>
<evidence type="ECO:0000313" key="1">
    <source>
        <dbReference type="EMBL" id="KAJ1359748.1"/>
    </source>
</evidence>
<organism evidence="1 2">
    <name type="scientific">Parelaphostrongylus tenuis</name>
    <name type="common">Meningeal worm</name>
    <dbReference type="NCBI Taxonomy" id="148309"/>
    <lineage>
        <taxon>Eukaryota</taxon>
        <taxon>Metazoa</taxon>
        <taxon>Ecdysozoa</taxon>
        <taxon>Nematoda</taxon>
        <taxon>Chromadorea</taxon>
        <taxon>Rhabditida</taxon>
        <taxon>Rhabditina</taxon>
        <taxon>Rhabditomorpha</taxon>
        <taxon>Strongyloidea</taxon>
        <taxon>Metastrongylidae</taxon>
        <taxon>Parelaphostrongylus</taxon>
    </lineage>
</organism>
<reference evidence="1" key="1">
    <citation type="submission" date="2021-06" db="EMBL/GenBank/DDBJ databases">
        <title>Parelaphostrongylus tenuis whole genome reference sequence.</title>
        <authorList>
            <person name="Garwood T.J."/>
            <person name="Larsen P.A."/>
            <person name="Fountain-Jones N.M."/>
            <person name="Garbe J.R."/>
            <person name="Macchietto M.G."/>
            <person name="Kania S.A."/>
            <person name="Gerhold R.W."/>
            <person name="Richards J.E."/>
            <person name="Wolf T.M."/>
        </authorList>
    </citation>
    <scope>NUCLEOTIDE SEQUENCE</scope>
    <source>
        <strain evidence="1">MNPRO001-30</strain>
        <tissue evidence="1">Meninges</tissue>
    </source>
</reference>